<dbReference type="GO" id="GO:0015074">
    <property type="term" value="P:DNA integration"/>
    <property type="evidence" value="ECO:0007669"/>
    <property type="project" value="UniProtKB-KW"/>
</dbReference>
<dbReference type="InterPro" id="IPR002104">
    <property type="entry name" value="Integrase_catalytic"/>
</dbReference>
<dbReference type="SUPFAM" id="SSF56349">
    <property type="entry name" value="DNA breaking-rejoining enzymes"/>
    <property type="match status" value="1"/>
</dbReference>
<dbReference type="RefSeq" id="WP_061136715.1">
    <property type="nucleotide sequence ID" value="NZ_FCNX02000012.1"/>
</dbReference>
<sequence length="310" mass="34442">MSDDIWLVAPNDAYIQWQREEATGADRRAFADQSIVQHCSMFSRFNDYLIAHRATVASFGADHIDGFFAELAQECAPGTTTRLRYLKLIDRFTRHLVNIELRGDNPAALMLVNQSWPQDEPTPIYLSSEDDARLQAVCVATEGAAFKELRNAAIVALFLASGVTAAELKQLRVDDLDVHGERPTVFVDKHGPRIARRVPIESFAVDVLREYHKARSRIQAPTQWLFIATAGGKPMLPDTMLKCVRVALCRAGLSAADESPRLLRNTFGRRLIIAGKTNAQVSNLMGLSSHRTATRLRQTLKLSEASDAQA</sequence>
<dbReference type="InterPro" id="IPR050090">
    <property type="entry name" value="Tyrosine_recombinase_XerCD"/>
</dbReference>
<gene>
    <name evidence="6" type="ORF">AWB77_04620</name>
</gene>
<dbReference type="AlphaFoldDB" id="A0A158CW69"/>
<dbReference type="Pfam" id="PF00589">
    <property type="entry name" value="Phage_integrase"/>
    <property type="match status" value="1"/>
</dbReference>
<proteinExistence type="inferred from homology"/>
<keyword evidence="2" id="KW-0229">DNA integration</keyword>
<dbReference type="PANTHER" id="PTHR30349:SF41">
    <property type="entry name" value="INTEGRASE_RECOMBINASE PROTEIN MJ0367-RELATED"/>
    <property type="match status" value="1"/>
</dbReference>
<feature type="domain" description="Tyr recombinase" evidence="5">
    <location>
        <begin position="121"/>
        <end position="310"/>
    </location>
</feature>
<evidence type="ECO:0000313" key="6">
    <source>
        <dbReference type="EMBL" id="SAK86549.1"/>
    </source>
</evidence>
<dbReference type="Proteomes" id="UP000054903">
    <property type="component" value="Unassembled WGS sequence"/>
</dbReference>
<evidence type="ECO:0000256" key="3">
    <source>
        <dbReference type="ARBA" id="ARBA00023125"/>
    </source>
</evidence>
<dbReference type="InterPro" id="IPR011010">
    <property type="entry name" value="DNA_brk_join_enz"/>
</dbReference>
<evidence type="ECO:0000313" key="7">
    <source>
        <dbReference type="Proteomes" id="UP000054903"/>
    </source>
</evidence>
<comment type="similarity">
    <text evidence="1">Belongs to the 'phage' integrase family.</text>
</comment>
<evidence type="ECO:0000256" key="1">
    <source>
        <dbReference type="ARBA" id="ARBA00008857"/>
    </source>
</evidence>
<accession>A0A158CW69</accession>
<keyword evidence="3" id="KW-0238">DNA-binding</keyword>
<evidence type="ECO:0000256" key="2">
    <source>
        <dbReference type="ARBA" id="ARBA00022908"/>
    </source>
</evidence>
<dbReference type="GO" id="GO:0003677">
    <property type="term" value="F:DNA binding"/>
    <property type="evidence" value="ECO:0007669"/>
    <property type="project" value="UniProtKB-KW"/>
</dbReference>
<reference evidence="6" key="1">
    <citation type="submission" date="2016-01" db="EMBL/GenBank/DDBJ databases">
        <authorList>
            <person name="Peeters C."/>
        </authorList>
    </citation>
    <scope>NUCLEOTIDE SEQUENCE</scope>
    <source>
        <strain evidence="6">LMG 29320</strain>
    </source>
</reference>
<organism evidence="6 7">
    <name type="scientific">Caballeronia fortuita</name>
    <dbReference type="NCBI Taxonomy" id="1777138"/>
    <lineage>
        <taxon>Bacteria</taxon>
        <taxon>Pseudomonadati</taxon>
        <taxon>Pseudomonadota</taxon>
        <taxon>Betaproteobacteria</taxon>
        <taxon>Burkholderiales</taxon>
        <taxon>Burkholderiaceae</taxon>
        <taxon>Caballeronia</taxon>
    </lineage>
</organism>
<dbReference type="Gene3D" id="1.10.443.10">
    <property type="entry name" value="Intergrase catalytic core"/>
    <property type="match status" value="1"/>
</dbReference>
<dbReference type="InterPro" id="IPR013762">
    <property type="entry name" value="Integrase-like_cat_sf"/>
</dbReference>
<evidence type="ECO:0000256" key="4">
    <source>
        <dbReference type="ARBA" id="ARBA00023172"/>
    </source>
</evidence>
<dbReference type="PANTHER" id="PTHR30349">
    <property type="entry name" value="PHAGE INTEGRASE-RELATED"/>
    <property type="match status" value="1"/>
</dbReference>
<dbReference type="OrthoDB" id="8956973at2"/>
<dbReference type="PROSITE" id="PS51898">
    <property type="entry name" value="TYR_RECOMBINASE"/>
    <property type="match status" value="1"/>
</dbReference>
<dbReference type="STRING" id="1777138.AWB77_04620"/>
<dbReference type="GO" id="GO:0006310">
    <property type="term" value="P:DNA recombination"/>
    <property type="evidence" value="ECO:0007669"/>
    <property type="project" value="UniProtKB-KW"/>
</dbReference>
<comment type="caution">
    <text evidence="6">The sequence shown here is derived from an EMBL/GenBank/DDBJ whole genome shotgun (WGS) entry which is preliminary data.</text>
</comment>
<evidence type="ECO:0000259" key="5">
    <source>
        <dbReference type="PROSITE" id="PS51898"/>
    </source>
</evidence>
<keyword evidence="4" id="KW-0233">DNA recombination</keyword>
<protein>
    <submittedName>
        <fullName evidence="6">Phage integrase family protein</fullName>
    </submittedName>
</protein>
<dbReference type="EMBL" id="FCNX02000012">
    <property type="protein sequence ID" value="SAK86549.1"/>
    <property type="molecule type" value="Genomic_DNA"/>
</dbReference>
<name>A0A158CW69_9BURK</name>
<keyword evidence="7" id="KW-1185">Reference proteome</keyword>
<dbReference type="CDD" id="cd00397">
    <property type="entry name" value="DNA_BRE_C"/>
    <property type="match status" value="1"/>
</dbReference>